<organism evidence="9 10">
    <name type="scientific">Botryotinia fuckeliana (strain T4)</name>
    <name type="common">Noble rot fungus</name>
    <name type="synonym">Botrytis cinerea</name>
    <dbReference type="NCBI Taxonomy" id="999810"/>
    <lineage>
        <taxon>Eukaryota</taxon>
        <taxon>Fungi</taxon>
        <taxon>Dikarya</taxon>
        <taxon>Ascomycota</taxon>
        <taxon>Pezizomycotina</taxon>
        <taxon>Leotiomycetes</taxon>
        <taxon>Helotiales</taxon>
        <taxon>Sclerotiniaceae</taxon>
        <taxon>Botrytis</taxon>
    </lineage>
</organism>
<gene>
    <name evidence="9" type="ORF">BofuT4_P023350.1</name>
</gene>
<dbReference type="Proteomes" id="UP000008177">
    <property type="component" value="Unplaced contigs"/>
</dbReference>
<dbReference type="InterPro" id="IPR052337">
    <property type="entry name" value="SAT4-like"/>
</dbReference>
<feature type="domain" description="Rhodopsin" evidence="8">
    <location>
        <begin position="9"/>
        <end position="209"/>
    </location>
</feature>
<evidence type="ECO:0000313" key="10">
    <source>
        <dbReference type="Proteomes" id="UP000008177"/>
    </source>
</evidence>
<dbReference type="PANTHER" id="PTHR33048:SF160">
    <property type="entry name" value="SAT4 FAMILY MEMBRANE PROTEIN"/>
    <property type="match status" value="1"/>
</dbReference>
<dbReference type="InParanoid" id="G2YH33"/>
<comment type="subcellular location">
    <subcellularLocation>
        <location evidence="1">Membrane</location>
        <topology evidence="1">Multi-pass membrane protein</topology>
    </subcellularLocation>
</comment>
<keyword evidence="4 7" id="KW-0472">Membrane</keyword>
<feature type="transmembrane region" description="Helical" evidence="7">
    <location>
        <begin position="69"/>
        <end position="89"/>
    </location>
</feature>
<evidence type="ECO:0000256" key="3">
    <source>
        <dbReference type="ARBA" id="ARBA00022989"/>
    </source>
</evidence>
<dbReference type="Pfam" id="PF20684">
    <property type="entry name" value="Fung_rhodopsin"/>
    <property type="match status" value="1"/>
</dbReference>
<name>G2YH33_BOTF4</name>
<comment type="similarity">
    <text evidence="5">Belongs to the SAT4 family.</text>
</comment>
<dbReference type="PANTHER" id="PTHR33048">
    <property type="entry name" value="PTH11-LIKE INTEGRAL MEMBRANE PROTEIN (AFU_ORTHOLOGUE AFUA_5G11245)"/>
    <property type="match status" value="1"/>
</dbReference>
<evidence type="ECO:0000256" key="2">
    <source>
        <dbReference type="ARBA" id="ARBA00022692"/>
    </source>
</evidence>
<evidence type="ECO:0000256" key="6">
    <source>
        <dbReference type="SAM" id="MobiDB-lite"/>
    </source>
</evidence>
<sequence length="255" mass="28236">MLAQQGVGVWAIYNGLGNGATDLALEELAVQARVLVAISTTWIFSTTAVKLAVLGLYMRIFTTPVFKRWAVSLMTIDVCFGITFFVVFLTHCNPVSQEWNPVPRGSCRSLTLSEFSSIALNLALDTAIIILPMPWLYKLQIALNHKLFVMVMFSFGFATIAIMCYRLELTARSPSDPMIAIARVGVLSNLELWIGIIVACLPTMKPFVRVYLRPSLSKLSQKLYGSPTVSTKDENPQLQLRNFGGSGPSRPQKKQ</sequence>
<keyword evidence="2 7" id="KW-0812">Transmembrane</keyword>
<reference evidence="10" key="1">
    <citation type="journal article" date="2011" name="PLoS Genet.">
        <title>Genomic analysis of the necrotrophic fungal pathogens Sclerotinia sclerotiorum and Botrytis cinerea.</title>
        <authorList>
            <person name="Amselem J."/>
            <person name="Cuomo C.A."/>
            <person name="van Kan J.A."/>
            <person name="Viaud M."/>
            <person name="Benito E.P."/>
            <person name="Couloux A."/>
            <person name="Coutinho P.M."/>
            <person name="de Vries R.P."/>
            <person name="Dyer P.S."/>
            <person name="Fillinger S."/>
            <person name="Fournier E."/>
            <person name="Gout L."/>
            <person name="Hahn M."/>
            <person name="Kohn L."/>
            <person name="Lapalu N."/>
            <person name="Plummer K.M."/>
            <person name="Pradier J.M."/>
            <person name="Quevillon E."/>
            <person name="Sharon A."/>
            <person name="Simon A."/>
            <person name="ten Have A."/>
            <person name="Tudzynski B."/>
            <person name="Tudzynski P."/>
            <person name="Wincker P."/>
            <person name="Andrew M."/>
            <person name="Anthouard V."/>
            <person name="Beever R.E."/>
            <person name="Beffa R."/>
            <person name="Benoit I."/>
            <person name="Bouzid O."/>
            <person name="Brault B."/>
            <person name="Chen Z."/>
            <person name="Choquer M."/>
            <person name="Collemare J."/>
            <person name="Cotton P."/>
            <person name="Danchin E.G."/>
            <person name="Da Silva C."/>
            <person name="Gautier A."/>
            <person name="Giraud C."/>
            <person name="Giraud T."/>
            <person name="Gonzalez C."/>
            <person name="Grossetete S."/>
            <person name="Guldener U."/>
            <person name="Henrissat B."/>
            <person name="Howlett B.J."/>
            <person name="Kodira C."/>
            <person name="Kretschmer M."/>
            <person name="Lappartient A."/>
            <person name="Leroch M."/>
            <person name="Levis C."/>
            <person name="Mauceli E."/>
            <person name="Neuveglise C."/>
            <person name="Oeser B."/>
            <person name="Pearson M."/>
            <person name="Poulain J."/>
            <person name="Poussereau N."/>
            <person name="Quesneville H."/>
            <person name="Rascle C."/>
            <person name="Schumacher J."/>
            <person name="Segurens B."/>
            <person name="Sexton A."/>
            <person name="Silva E."/>
            <person name="Sirven C."/>
            <person name="Soanes D.M."/>
            <person name="Talbot N.J."/>
            <person name="Templeton M."/>
            <person name="Yandava C."/>
            <person name="Yarden O."/>
            <person name="Zeng Q."/>
            <person name="Rollins J.A."/>
            <person name="Lebrun M.H."/>
            <person name="Dickman M."/>
        </authorList>
    </citation>
    <scope>NUCLEOTIDE SEQUENCE [LARGE SCALE GENOMIC DNA]</scope>
    <source>
        <strain evidence="10">T4</strain>
    </source>
</reference>
<dbReference type="EMBL" id="FQ790332">
    <property type="protein sequence ID" value="CCD51067.1"/>
    <property type="molecule type" value="Genomic_DNA"/>
</dbReference>
<dbReference type="OrthoDB" id="10017208at2759"/>
<feature type="transmembrane region" description="Helical" evidence="7">
    <location>
        <begin position="34"/>
        <end position="57"/>
    </location>
</feature>
<proteinExistence type="inferred from homology"/>
<evidence type="ECO:0000256" key="5">
    <source>
        <dbReference type="ARBA" id="ARBA00038359"/>
    </source>
</evidence>
<feature type="region of interest" description="Disordered" evidence="6">
    <location>
        <begin position="226"/>
        <end position="255"/>
    </location>
</feature>
<dbReference type="HOGENOM" id="CLU_1089871_0_0_1"/>
<evidence type="ECO:0000256" key="7">
    <source>
        <dbReference type="SAM" id="Phobius"/>
    </source>
</evidence>
<dbReference type="AlphaFoldDB" id="G2YH33"/>
<dbReference type="GO" id="GO:0016020">
    <property type="term" value="C:membrane"/>
    <property type="evidence" value="ECO:0007669"/>
    <property type="project" value="UniProtKB-SubCell"/>
</dbReference>
<accession>G2YH33</accession>
<protein>
    <recommendedName>
        <fullName evidence="8">Rhodopsin domain-containing protein</fullName>
    </recommendedName>
</protein>
<evidence type="ECO:0000313" key="9">
    <source>
        <dbReference type="EMBL" id="CCD51067.1"/>
    </source>
</evidence>
<feature type="transmembrane region" description="Helical" evidence="7">
    <location>
        <begin position="118"/>
        <end position="136"/>
    </location>
</feature>
<dbReference type="InterPro" id="IPR049326">
    <property type="entry name" value="Rhodopsin_dom_fungi"/>
</dbReference>
<evidence type="ECO:0000259" key="8">
    <source>
        <dbReference type="Pfam" id="PF20684"/>
    </source>
</evidence>
<evidence type="ECO:0000256" key="1">
    <source>
        <dbReference type="ARBA" id="ARBA00004141"/>
    </source>
</evidence>
<keyword evidence="3 7" id="KW-1133">Transmembrane helix</keyword>
<evidence type="ECO:0000256" key="4">
    <source>
        <dbReference type="ARBA" id="ARBA00023136"/>
    </source>
</evidence>
<feature type="transmembrane region" description="Helical" evidence="7">
    <location>
        <begin position="148"/>
        <end position="168"/>
    </location>
</feature>